<dbReference type="OMA" id="YVRPLCP"/>
<evidence type="ECO:0000256" key="5">
    <source>
        <dbReference type="ARBA" id="ARBA00022729"/>
    </source>
</evidence>
<evidence type="ECO:0000256" key="7">
    <source>
        <dbReference type="ARBA" id="ARBA00023034"/>
    </source>
</evidence>
<proteinExistence type="inferred from homology"/>
<gene>
    <name evidence="10" type="ORF">AMTR_s00224p00020110</name>
</gene>
<evidence type="ECO:0000313" key="11">
    <source>
        <dbReference type="Proteomes" id="UP000017836"/>
    </source>
</evidence>
<evidence type="ECO:0000313" key="10">
    <source>
        <dbReference type="EMBL" id="ERN01784.1"/>
    </source>
</evidence>
<dbReference type="GO" id="GO:0000139">
    <property type="term" value="C:Golgi membrane"/>
    <property type="evidence" value="ECO:0007669"/>
    <property type="project" value="UniProtKB-SubCell"/>
</dbReference>
<evidence type="ECO:0000256" key="4">
    <source>
        <dbReference type="ARBA" id="ARBA00022692"/>
    </source>
</evidence>
<name>W1P2C6_AMBTC</name>
<dbReference type="Gramene" id="ERN01784">
    <property type="protein sequence ID" value="ERN01784"/>
    <property type="gene ID" value="AMTR_s00224p00020110"/>
</dbReference>
<accession>W1P2C6</accession>
<keyword evidence="8 9" id="KW-0472">Membrane</keyword>
<dbReference type="PANTHER" id="PTHR13229">
    <property type="entry name" value="PROTEIN KISH-A"/>
    <property type="match status" value="1"/>
</dbReference>
<dbReference type="eggNOG" id="KOG3808">
    <property type="taxonomic scope" value="Eukaryota"/>
</dbReference>
<keyword evidence="5" id="KW-0732">Signal</keyword>
<evidence type="ECO:0000256" key="6">
    <source>
        <dbReference type="ARBA" id="ARBA00022989"/>
    </source>
</evidence>
<evidence type="ECO:0000256" key="8">
    <source>
        <dbReference type="ARBA" id="ARBA00023136"/>
    </source>
</evidence>
<dbReference type="AlphaFoldDB" id="W1P2C6"/>
<comment type="function">
    <text evidence="1 9">Involved in the early part of the secretory pathway.</text>
</comment>
<sequence>MESALFNFQSFLSLILLFICTCTYVKMIFPALLDRKIGFRGFFWKAARIECETDSIRKTG</sequence>
<keyword evidence="6 9" id="KW-1133">Transmembrane helix</keyword>
<dbReference type="InterPro" id="IPR009653">
    <property type="entry name" value="Ksh1"/>
</dbReference>
<keyword evidence="4 9" id="KW-0812">Transmembrane</keyword>
<reference evidence="11" key="1">
    <citation type="journal article" date="2013" name="Science">
        <title>The Amborella genome and the evolution of flowering plants.</title>
        <authorList>
            <consortium name="Amborella Genome Project"/>
        </authorList>
    </citation>
    <scope>NUCLEOTIDE SEQUENCE [LARGE SCALE GENOMIC DNA]</scope>
</reference>
<dbReference type="STRING" id="13333.W1P2C6"/>
<dbReference type="GO" id="GO:0009306">
    <property type="term" value="P:protein secretion"/>
    <property type="evidence" value="ECO:0000318"/>
    <property type="project" value="GO_Central"/>
</dbReference>
<dbReference type="InterPro" id="IPR051523">
    <property type="entry name" value="KISH_domain"/>
</dbReference>
<comment type="similarity">
    <text evidence="3 9">Belongs to the KISH family.</text>
</comment>
<protein>
    <recommendedName>
        <fullName evidence="9">Protein kish</fullName>
    </recommendedName>
</protein>
<evidence type="ECO:0000256" key="9">
    <source>
        <dbReference type="RuleBase" id="RU910717"/>
    </source>
</evidence>
<evidence type="ECO:0000256" key="2">
    <source>
        <dbReference type="ARBA" id="ARBA00004614"/>
    </source>
</evidence>
<evidence type="ECO:0000256" key="3">
    <source>
        <dbReference type="ARBA" id="ARBA00008961"/>
    </source>
</evidence>
<keyword evidence="7" id="KW-0333">Golgi apparatus</keyword>
<evidence type="ECO:0000256" key="1">
    <source>
        <dbReference type="ARBA" id="ARBA00002154"/>
    </source>
</evidence>
<keyword evidence="11" id="KW-1185">Reference proteome</keyword>
<comment type="subcellular location">
    <subcellularLocation>
        <location evidence="2">Golgi apparatus membrane</location>
        <topology evidence="2">Single-pass type I membrane protein</topology>
    </subcellularLocation>
</comment>
<organism evidence="10 11">
    <name type="scientific">Amborella trichopoda</name>
    <dbReference type="NCBI Taxonomy" id="13333"/>
    <lineage>
        <taxon>Eukaryota</taxon>
        <taxon>Viridiplantae</taxon>
        <taxon>Streptophyta</taxon>
        <taxon>Embryophyta</taxon>
        <taxon>Tracheophyta</taxon>
        <taxon>Spermatophyta</taxon>
        <taxon>Magnoliopsida</taxon>
        <taxon>Amborellales</taxon>
        <taxon>Amborellaceae</taxon>
        <taxon>Amborella</taxon>
    </lineage>
</organism>
<dbReference type="Pfam" id="PF06842">
    <property type="entry name" value="DUF1242"/>
    <property type="match status" value="1"/>
</dbReference>
<dbReference type="Proteomes" id="UP000017836">
    <property type="component" value="Unassembled WGS sequence"/>
</dbReference>
<feature type="transmembrane region" description="Helical" evidence="9">
    <location>
        <begin position="12"/>
        <end position="33"/>
    </location>
</feature>
<dbReference type="EMBL" id="KI394723">
    <property type="protein sequence ID" value="ERN01784.1"/>
    <property type="molecule type" value="Genomic_DNA"/>
</dbReference>
<dbReference type="HOGENOM" id="CLU_152663_4_0_1"/>